<keyword evidence="2" id="KW-0539">Nucleus</keyword>
<dbReference type="GO" id="GO:0005737">
    <property type="term" value="C:cytoplasm"/>
    <property type="evidence" value="ECO:0007669"/>
    <property type="project" value="TreeGrafter"/>
</dbReference>
<feature type="compositionally biased region" description="Basic and acidic residues" evidence="3">
    <location>
        <begin position="211"/>
        <end position="224"/>
    </location>
</feature>
<feature type="region of interest" description="Disordered" evidence="3">
    <location>
        <begin position="3726"/>
        <end position="3810"/>
    </location>
</feature>
<sequence>MDLNQRSGAGRRLRAPEPGTEDDSTCDEPSQFTERERPRPQGSSPVEEYPETEKYTDSDKECEAEHDPHHKSGSGKKSKKSGLGSMFEKRSTPKMSKLKEDHSPESGVMVKTAQDGCSEGLVYGGGGREGIFIKEVVPESPASNLKLKEGDRILSATVYFDNMSYEDAIQILEHAQAYKVKLCLKRTPVITETEPVTESDVIPEEDVYAPEMRENGKTKRRSDARISWPKFPSFGKGKKKSRFSRSHSSSEAEEQRKLELSPTTSDTESPIKSQDALKSKKKHKIKLPLLSKRGRISSSEDQDTDAPTTAQLVSPETLESPSGETPQVYETEELKVFEDLRWEEKEPKTVQHKVELITIDSTLKTEDLTLALAGEESSSGVKSPDGKKKKKERSELKMKILGKDKSHKKDAKATSSPKRLKTLGASIETADQSENKKGDQPALDANTQIISSDSSRVIQAKSEGINVPKVELEVSDVALIQRSPQKIEEKTKTGKDIKQKQEIKTGPTFKMPKIGFSDIAKVDVNVGECTTKTEQLTTAGTEEKVDPYDRLSKSISKTKLPKREDIEIPGMEDMSMRTTAKGIKEPKAVFTGHYEKIQAETVQMLIDVDSVKEAVSKLPGFKLPKVDTSGMLIPEEITVIDANAQRISVKTPTKIKHDAQFSKADITATHEISKTTIKLPKITPSYLTSEELVMETKAEHTFKLPKFGAATPIISENVPNADKDINIDGAEIKILEKEEKSGKFKMPNVGISMPKMKGPKMDLSLSKKDVDVTLPEPKTEFKHQDISEVDINVEASIQERKMEVKKPEVEIQPRQPEGELDGQGSKFKKTKFGITTAKVKGPEIHFGLSNKDRDMTLPEAKAEVKVLDAPEIDVSLGKADVSFPTWKTEVPSVDMKTTGTEEDGKGSKFKMPHLSFSMPKVKAPKSDLSLPKTEVDVKLPETKADVKLPGVDVGKVDVSIPEVKMEVRKHETEMQLLPGEVELDGQREKFKMPKFQIKIPNVKGPEFDLSLSRKDVDVSLPQSKVEVKHSDVPKVDVSLEKAHILMPDAKAKVKENDLEMKALQTEPEGQGYKFKMSKFGISIPEVKGPAFHLGLSKKDVDVTLPEAKVEFNLPEVKPKLPSAEMPKVKGPYVDSSLSKKDTDIIFTGTKAEIKFPKAPKMDVSIEKADVFISEAKVEVKKPEKEIKLSQTGIELEGNRGKFKIPKFGITMPTFEGPEIDSTISKTNIDVKIPEAKAKVELPEAPKIAVEMKPPEYESERDGKGSKFKMPKFGISMPKVKGPQIDLSIPKKDKDATIPEAKAEVKLPDAPKIDVDIKAPECEAEMDVQGSKFKMPKFGITFPKVKGPEIDLSISKKDVDVTLPEAKAEVDLPEAPIIDVDMKAPECEAEMDVQESKFKMPKFGMKMPKVKGPQIDLSFLKKDVDVTIPEAKAEVELSGAPTVAVDMKLPEGEAEMDGQGSKFNMPKFGISMPKVKGSETDFSLSKKDLDITIPENKSDVKLPDVELKQPSAKVEIKAPEIEAQGSRSVKAPEVDANVQDVNVAIPEVKVEVKGGEVETKLPECEADVDRKGSKFKMSTFGITMPKVTGTEIDLSLSKKDVDIKLPEANAEVQLPEIKIKQPSASVEIKAHEIDGKKIGDVKGSLSKPKMPTFTVPTFGAATSKISVDKPDVDIQIDGATVDVKAPSIDTEDLSVDIKAKESDIDRESKFKMPKFGISMPRVKGPELDSSLSTKDLEVTLPKAKAEINLASVEITQPRVEIKAPEIKVATKDKEGSPSKFKMPTFKLPTFGVNIPSATVEVSEKDKDIRIDGADITIPEEVLAVHITAPSVDTEDPSIVIKTERKESKFKLPSLGFSGPQIKQPDLDLGLEKKDMHVTLPAKAEVNLPDVGLKEPSAQVDIKGPQIKMGAKGTEGSQSRFKMPSFKLPKFGVGTSSATVEVPDTDRDITIDGTNITISGEVLAVDIAGPSIETEVPSVDKTETEQEQKGSNFKLPSLGFSGPQIKLPDMDLSLSQKDIHVTQPEATADVKLPDVGLTNPSAEVELKGPEIKVVKKGSDGSTSKFKMPTFKLPKFGVSTSSAAVEVPNTDKEIKTDGADIKIPEEVLAVHIQAPSIDTEGPSIDIKKTGTEHGEKGKKFKLPSLGLSGPQIKRPDIDLSFSKKDVDVTLPEAKAEVKPHQFGLKETTADIEIKSPEIKVEPKGKEGSPSKFKMPSFKLPKFGIGLPSATVALPDTDTDINIDGSDITIPEEVLAVHIQAPSIDTEGPSIDIKTTGTEHGEKESKFKLPSLGFSGPQIQGPDIDLSFSKKEVDVRLPETKAEVELPKVGLKETLAEVEIKSPEIKVEPKGKEGSPSKFKMPSFKLPKFGIGLPSATVALPDTDTDIKIDGSDITIPEEVLSVHITAPSIDNEGPAIDIKTTGTEHEGKGSKFNMPSFGFSGPQIKRPDIDLSFSKKEIDVTLPETKAEVELPKVELPKVGLKETLAEIEIKSPEIKVEPKGKEGSPSKFKMPSFKLPKFGVSLPSATVALPNAEKDIKIDGSHITIPEEVLAVHITAPNIETKGTSIDIKTTVSEHEGKESKFKLPSLDFSGPQTKRPDIDLSLSKKDVDVILPESKAEVKLPVVELKKPSAEVEIKAPEIKIATKGKEGSPSKYKMPTFKLPTFGVGTPSATVKVQDRDIKINGADVTIPKEVLSVHIAAPNIETEGPSIDIKTKGTEPEGKGNKFKMPSLGFSGPQIKRPDIDISLSKKAVDVTLPEAKTEVNLPQVEIKEESKAEVKLPDVETIEGDAKLKKTSWTMPRFSFSTTSVKAPEDDVNADAPKVDVTLPEVKTDVHIPDIDIKETSGISVEGAHSTDIDAKMKKPRFSLPRFSFSKQGSKESKVDVSVPNVDVSLPEGNVEGKQPGVEVKPQEGDVELQGQESKFKMPKFGISMPKVKGPEFDSSVSKKDFEVTLPETNAEINLPKVEVKGPEVEIKAATMNTEGSPSKFKMPTFNLPTFGVGIPSASVEVPDTDKDIKIDGTDITIPEKVLAVHITAPSLDTEGQSIEHEVKGSTFKLPSLGFSGPQTKRPGIDLSLSKKDVDVTLPGAKAEVKLPEAGLKDPSTEVEIKGPEIKIATQGTEGSPSKYKMPTFKLPKFGVGTPSAAVKVPETEFKLDGADIPEEDLAVHIAKASLDNEGPSIDIKATGTKHEGKESKFKLPSLGFSGHQNKRPDIDLSLSKNDGDVTLPEAKAEVKPPYVELKESSAKVEIKAPKIDVQTSNVEGSPSKYKMPTFKLPKFAVSTPSATVEGPNTDINIPEEVLSVHITAPSIDTEGPSIDIKTTGTEHEGKGSKFKLPSLGFSGPQVKQPDIDISLSKKDVDVILPETKAEAKETEGAISVPDEPTVDIDTKKQATWAFPRFSFSRSAGKASDDEPETPKVDVTLPKAEAEVQGGLSGAVSIEEHPAAELDPNLKKRQFSLPRFSFSRSSVKEPAVSAELPHVDVSLLEGEVIVKQPEMKIKAPELEAEHDGQGSTFQLPKFGIALPKVKGSEEDINASQKDVDITVTDVKAKVTLPDIEAKEYSASVEMKDSEIEAQSKGVGGLPLKFKMPTLKMPKFEVATHDVTVKAPDSDKVDEMDGAKHKEDITLIIKGPSVDIKTDETGSVELGSPSKFKLPSFKLPKLSFSRPNAEDEHVPVDTESKEDQLKIEVDPKGESKSQKVTLTSFGEIIKNFDVEIDVAKPEEQLETLKEVQETVEPNGKQPEAKEKETKQDTTKSPERTGWFKFPRFGLSSPSEPAKTVEKEEQKDVKSPVGETSDEEISPTSSVQSSDAFADISSAMTSEHLGLSLSSPTKVVTVKFSDPNVASGLGEMHGNIITSTTKTEMISVEPKLPERITILSSGASSSSEDTLRLDSGKLHVFTSNIQATPESQYAKLLTDYQIQSAGGLPLEPEAYKAASWTVEDPESGKRTVYERHLVKETSSESKEKIVITQQITRTFDSSETASSIQRLKDSMHSDKMRFFDGANE</sequence>
<feature type="region of interest" description="Disordered" evidence="3">
    <location>
        <begin position="371"/>
        <end position="448"/>
    </location>
</feature>
<evidence type="ECO:0000256" key="2">
    <source>
        <dbReference type="ARBA" id="ARBA00023242"/>
    </source>
</evidence>
<feature type="compositionally biased region" description="Basic residues" evidence="3">
    <location>
        <begin position="71"/>
        <end position="80"/>
    </location>
</feature>
<gene>
    <name evidence="5" type="ORF">KUDE01_018941</name>
</gene>
<feature type="region of interest" description="Disordered" evidence="3">
    <location>
        <begin position="3186"/>
        <end position="3221"/>
    </location>
</feature>
<feature type="compositionally biased region" description="Polar residues" evidence="3">
    <location>
        <begin position="261"/>
        <end position="272"/>
    </location>
</feature>
<dbReference type="InterPro" id="IPR052082">
    <property type="entry name" value="Myelin_sheath_structural"/>
</dbReference>
<evidence type="ECO:0000256" key="1">
    <source>
        <dbReference type="ARBA" id="ARBA00004123"/>
    </source>
</evidence>
<dbReference type="GO" id="GO:0005634">
    <property type="term" value="C:nucleus"/>
    <property type="evidence" value="ECO:0007669"/>
    <property type="project" value="UniProtKB-SubCell"/>
</dbReference>
<name>A0AAD9C2U4_DISEL</name>
<evidence type="ECO:0000313" key="5">
    <source>
        <dbReference type="EMBL" id="KAK1893477.1"/>
    </source>
</evidence>
<feature type="compositionally biased region" description="Basic and acidic residues" evidence="3">
    <location>
        <begin position="87"/>
        <end position="104"/>
    </location>
</feature>
<organism evidence="5 6">
    <name type="scientific">Dissostichus eleginoides</name>
    <name type="common">Patagonian toothfish</name>
    <name type="synonym">Dissostichus amissus</name>
    <dbReference type="NCBI Taxonomy" id="100907"/>
    <lineage>
        <taxon>Eukaryota</taxon>
        <taxon>Metazoa</taxon>
        <taxon>Chordata</taxon>
        <taxon>Craniata</taxon>
        <taxon>Vertebrata</taxon>
        <taxon>Euteleostomi</taxon>
        <taxon>Actinopterygii</taxon>
        <taxon>Neopterygii</taxon>
        <taxon>Teleostei</taxon>
        <taxon>Neoteleostei</taxon>
        <taxon>Acanthomorphata</taxon>
        <taxon>Eupercaria</taxon>
        <taxon>Perciformes</taxon>
        <taxon>Notothenioidei</taxon>
        <taxon>Nototheniidae</taxon>
        <taxon>Dissostichus</taxon>
    </lineage>
</organism>
<dbReference type="GO" id="GO:0032287">
    <property type="term" value="P:peripheral nervous system myelin maintenance"/>
    <property type="evidence" value="ECO:0007669"/>
    <property type="project" value="TreeGrafter"/>
</dbReference>
<dbReference type="PANTHER" id="PTHR23348">
    <property type="entry name" value="PERIAXIN/AHNAK"/>
    <property type="match status" value="1"/>
</dbReference>
<feature type="compositionally biased region" description="Basic and acidic residues" evidence="3">
    <location>
        <begin position="3779"/>
        <end position="3790"/>
    </location>
</feature>
<feature type="region of interest" description="Disordered" evidence="3">
    <location>
        <begin position="1974"/>
        <end position="1995"/>
    </location>
</feature>
<feature type="compositionally biased region" description="Basic and acidic residues" evidence="3">
    <location>
        <begin position="2710"/>
        <end position="2721"/>
    </location>
</feature>
<feature type="compositionally biased region" description="Basic and acidic residues" evidence="3">
    <location>
        <begin position="392"/>
        <end position="404"/>
    </location>
</feature>
<feature type="compositionally biased region" description="Acidic residues" evidence="3">
    <location>
        <begin position="196"/>
        <end position="208"/>
    </location>
</feature>
<feature type="compositionally biased region" description="Basic and acidic residues" evidence="3">
    <location>
        <begin position="3669"/>
        <end position="3698"/>
    </location>
</feature>
<evidence type="ECO:0000256" key="3">
    <source>
        <dbReference type="SAM" id="MobiDB-lite"/>
    </source>
</evidence>
<proteinExistence type="predicted"/>
<feature type="region of interest" description="Disordered" evidence="3">
    <location>
        <begin position="804"/>
        <end position="826"/>
    </location>
</feature>
<dbReference type="Pfam" id="PF00595">
    <property type="entry name" value="PDZ"/>
    <property type="match status" value="1"/>
</dbReference>
<accession>A0AAD9C2U4</accession>
<dbReference type="PROSITE" id="PS50106">
    <property type="entry name" value="PDZ"/>
    <property type="match status" value="1"/>
</dbReference>
<comment type="caution">
    <text evidence="5">The sequence shown here is derived from an EMBL/GenBank/DDBJ whole genome shotgun (WGS) entry which is preliminary data.</text>
</comment>
<feature type="compositionally biased region" description="Basic residues" evidence="3">
    <location>
        <begin position="236"/>
        <end position="245"/>
    </location>
</feature>
<dbReference type="GO" id="GO:0043484">
    <property type="term" value="P:regulation of RNA splicing"/>
    <property type="evidence" value="ECO:0007669"/>
    <property type="project" value="TreeGrafter"/>
</dbReference>
<feature type="region of interest" description="Disordered" evidence="3">
    <location>
        <begin position="1253"/>
        <end position="1272"/>
    </location>
</feature>
<dbReference type="Proteomes" id="UP001228049">
    <property type="component" value="Unassembled WGS sequence"/>
</dbReference>
<feature type="compositionally biased region" description="Basic and acidic residues" evidence="3">
    <location>
        <begin position="3743"/>
        <end position="3759"/>
    </location>
</feature>
<feature type="compositionally biased region" description="Basic and acidic residues" evidence="3">
    <location>
        <begin position="3187"/>
        <end position="3196"/>
    </location>
</feature>
<feature type="compositionally biased region" description="Basic and acidic residues" evidence="3">
    <location>
        <begin position="1253"/>
        <end position="1264"/>
    </location>
</feature>
<dbReference type="SUPFAM" id="SSF50156">
    <property type="entry name" value="PDZ domain-like"/>
    <property type="match status" value="1"/>
</dbReference>
<dbReference type="Gene3D" id="2.30.42.10">
    <property type="match status" value="1"/>
</dbReference>
<comment type="subcellular location">
    <subcellularLocation>
        <location evidence="1">Nucleus</location>
    </subcellularLocation>
</comment>
<protein>
    <submittedName>
        <fullName evidence="5">Neuroblast differentiation-associated protein AHNAK</fullName>
    </submittedName>
</protein>
<dbReference type="EMBL" id="JASDAP010000011">
    <property type="protein sequence ID" value="KAK1893477.1"/>
    <property type="molecule type" value="Genomic_DNA"/>
</dbReference>
<feature type="region of interest" description="Disordered" evidence="3">
    <location>
        <begin position="3312"/>
        <end position="3347"/>
    </location>
</feature>
<feature type="region of interest" description="Disordered" evidence="3">
    <location>
        <begin position="2705"/>
        <end position="2731"/>
    </location>
</feature>
<dbReference type="InterPro" id="IPR036034">
    <property type="entry name" value="PDZ_sf"/>
</dbReference>
<feature type="domain" description="PDZ" evidence="4">
    <location>
        <begin position="107"/>
        <end position="175"/>
    </location>
</feature>
<dbReference type="InterPro" id="IPR001478">
    <property type="entry name" value="PDZ"/>
</dbReference>
<reference evidence="5" key="1">
    <citation type="submission" date="2023-04" db="EMBL/GenBank/DDBJ databases">
        <title>Chromosome-level genome of Chaenocephalus aceratus.</title>
        <authorList>
            <person name="Park H."/>
        </authorList>
    </citation>
    <scope>NUCLEOTIDE SEQUENCE</scope>
    <source>
        <strain evidence="5">DE</strain>
        <tissue evidence="5">Muscle</tissue>
    </source>
</reference>
<dbReference type="SMART" id="SM00228">
    <property type="entry name" value="PDZ"/>
    <property type="match status" value="1"/>
</dbReference>
<dbReference type="PANTHER" id="PTHR23348:SF16">
    <property type="entry name" value="LEUCINE RICH REPEAT FAMILY PROTEIN"/>
    <property type="match status" value="1"/>
</dbReference>
<feature type="compositionally biased region" description="Polar residues" evidence="3">
    <location>
        <begin position="305"/>
        <end position="325"/>
    </location>
</feature>
<feature type="compositionally biased region" description="Basic and acidic residues" evidence="3">
    <location>
        <begin position="51"/>
        <end position="70"/>
    </location>
</feature>
<feature type="compositionally biased region" description="Basic and acidic residues" evidence="3">
    <location>
        <begin position="1976"/>
        <end position="1986"/>
    </location>
</feature>
<evidence type="ECO:0000259" key="4">
    <source>
        <dbReference type="PROSITE" id="PS50106"/>
    </source>
</evidence>
<feature type="region of interest" description="Disordered" evidence="3">
    <location>
        <begin position="1"/>
        <end position="105"/>
    </location>
</feature>
<feature type="compositionally biased region" description="Basic and acidic residues" evidence="3">
    <location>
        <begin position="248"/>
        <end position="259"/>
    </location>
</feature>
<feature type="region of interest" description="Disordered" evidence="3">
    <location>
        <begin position="3664"/>
        <end position="3699"/>
    </location>
</feature>
<keyword evidence="6" id="KW-1185">Reference proteome</keyword>
<evidence type="ECO:0000313" key="6">
    <source>
        <dbReference type="Proteomes" id="UP001228049"/>
    </source>
</evidence>
<feature type="region of interest" description="Disordered" evidence="3">
    <location>
        <begin position="196"/>
        <end position="330"/>
    </location>
</feature>